<feature type="domain" description="Beta-lactamase-related" evidence="3">
    <location>
        <begin position="12"/>
        <end position="258"/>
    </location>
</feature>
<evidence type="ECO:0000313" key="4">
    <source>
        <dbReference type="EMBL" id="QLY40456.1"/>
    </source>
</evidence>
<dbReference type="Gene3D" id="3.40.710.10">
    <property type="entry name" value="DD-peptidase/beta-lactamase superfamily"/>
    <property type="match status" value="1"/>
</dbReference>
<keyword evidence="2" id="KW-0472">Membrane</keyword>
<evidence type="ECO:0000256" key="2">
    <source>
        <dbReference type="ARBA" id="ARBA00023136"/>
    </source>
</evidence>
<protein>
    <submittedName>
        <fullName evidence="4">Serine hydrolase</fullName>
    </submittedName>
</protein>
<dbReference type="GO" id="GO:0016787">
    <property type="term" value="F:hydrolase activity"/>
    <property type="evidence" value="ECO:0007669"/>
    <property type="project" value="UniProtKB-KW"/>
</dbReference>
<proteinExistence type="predicted"/>
<dbReference type="InterPro" id="IPR050491">
    <property type="entry name" value="AmpC-like"/>
</dbReference>
<dbReference type="EMBL" id="CP051151">
    <property type="protein sequence ID" value="QLY40456.1"/>
    <property type="molecule type" value="Genomic_DNA"/>
</dbReference>
<dbReference type="PANTHER" id="PTHR46825">
    <property type="entry name" value="D-ALANYL-D-ALANINE-CARBOXYPEPTIDASE/ENDOPEPTIDASE AMPH"/>
    <property type="match status" value="1"/>
</dbReference>
<dbReference type="PANTHER" id="PTHR46825:SF11">
    <property type="entry name" value="PENICILLIN-BINDING PROTEIN 4"/>
    <property type="match status" value="1"/>
</dbReference>
<dbReference type="Pfam" id="PF00144">
    <property type="entry name" value="Beta-lactamase"/>
    <property type="match status" value="1"/>
</dbReference>
<dbReference type="GO" id="GO:0016020">
    <property type="term" value="C:membrane"/>
    <property type="evidence" value="ECO:0007669"/>
    <property type="project" value="UniProtKB-SubCell"/>
</dbReference>
<name>A0A7L6N2F6_9MOLU</name>
<evidence type="ECO:0000313" key="5">
    <source>
        <dbReference type="Proteomes" id="UP000512167"/>
    </source>
</evidence>
<sequence length="326" mass="37353">MKINKDEIINSMKENNFSGVISIKENNKTILQQAMGYRDRVNKLKNNMDTLFGIASGTKTFTALGILKLAEEGKLNLDDQAFKYIPEIFDTYDSSITIKHLLTHTSGIPDYLDEEVDTIHIDIPTYELLKPTDYLKIMPHTSMKFKPGEKFNYNNSAYIFLSMIIEELTGNYHKYIGEKILKKAKMKHSGFFRMDDLPHNTALGYIEKDKNNRTNIFSLPIIGGGDGGMFTTVNDIHNFWNALINGVIIKKETFNQMIKPHAKANELYYGYGQWLKPYKDLFIPIMIGEDIGVSFESGYNLEDNTSYTVIANNQHDVWPISKIMLK</sequence>
<dbReference type="InterPro" id="IPR001466">
    <property type="entry name" value="Beta-lactam-related"/>
</dbReference>
<dbReference type="KEGG" id="tbk:HF295_06175"/>
<keyword evidence="5" id="KW-1185">Reference proteome</keyword>
<gene>
    <name evidence="4" type="ORF">HF295_06175</name>
</gene>
<keyword evidence="4" id="KW-0378">Hydrolase</keyword>
<accession>A0A7L6N2F6</accession>
<evidence type="ECO:0000256" key="1">
    <source>
        <dbReference type="ARBA" id="ARBA00004370"/>
    </source>
</evidence>
<dbReference type="RefSeq" id="WP_312031294.1">
    <property type="nucleotide sequence ID" value="NZ_CP051151.1"/>
</dbReference>
<organism evidence="4 5">
    <name type="scientific">Hujiaoplasma nucleasis</name>
    <dbReference type="NCBI Taxonomy" id="2725268"/>
    <lineage>
        <taxon>Bacteria</taxon>
        <taxon>Bacillati</taxon>
        <taxon>Mycoplasmatota</taxon>
        <taxon>Mollicutes</taxon>
        <taxon>Candidatus Izemoplasmatales</taxon>
        <taxon>Hujiaoplasmataceae</taxon>
        <taxon>Hujiaoplasma</taxon>
    </lineage>
</organism>
<dbReference type="AlphaFoldDB" id="A0A7L6N2F6"/>
<comment type="subcellular location">
    <subcellularLocation>
        <location evidence="1">Membrane</location>
    </subcellularLocation>
</comment>
<dbReference type="Proteomes" id="UP000512167">
    <property type="component" value="Chromosome"/>
</dbReference>
<evidence type="ECO:0000259" key="3">
    <source>
        <dbReference type="Pfam" id="PF00144"/>
    </source>
</evidence>
<reference evidence="4 5" key="1">
    <citation type="submission" date="2020-04" db="EMBL/GenBank/DDBJ databases">
        <authorList>
            <person name="Zheng R.K."/>
            <person name="Sun C.M."/>
        </authorList>
    </citation>
    <scope>NUCLEOTIDE SEQUENCE [LARGE SCALE GENOMIC DNA]</scope>
    <source>
        <strain evidence="5">zrk29</strain>
    </source>
</reference>
<dbReference type="InterPro" id="IPR012338">
    <property type="entry name" value="Beta-lactam/transpept-like"/>
</dbReference>
<dbReference type="SUPFAM" id="SSF56601">
    <property type="entry name" value="beta-lactamase/transpeptidase-like"/>
    <property type="match status" value="1"/>
</dbReference>